<proteinExistence type="predicted"/>
<name>A0A7W7PFK9_STRNE</name>
<sequence length="90" mass="9618">MIHTHIADALKSPHLIRLSDGMVLARFESMKIYSALAAVRRLLDRGTVRPGQTLVDSSSGIYAQAPACPRAPPTSPPPGRRAGSPANSTW</sequence>
<keyword evidence="3" id="KW-1185">Reference proteome</keyword>
<feature type="compositionally biased region" description="Low complexity" evidence="1">
    <location>
        <begin position="80"/>
        <end position="90"/>
    </location>
</feature>
<feature type="region of interest" description="Disordered" evidence="1">
    <location>
        <begin position="54"/>
        <end position="90"/>
    </location>
</feature>
<evidence type="ECO:0000313" key="2">
    <source>
        <dbReference type="EMBL" id="MBB4888199.1"/>
    </source>
</evidence>
<dbReference type="EMBL" id="JACHJG010000008">
    <property type="protein sequence ID" value="MBB4888199.1"/>
    <property type="molecule type" value="Genomic_DNA"/>
</dbReference>
<dbReference type="Proteomes" id="UP000556436">
    <property type="component" value="Unassembled WGS sequence"/>
</dbReference>
<evidence type="ECO:0000313" key="3">
    <source>
        <dbReference type="Proteomes" id="UP000556436"/>
    </source>
</evidence>
<comment type="caution">
    <text evidence="2">The sequence shown here is derived from an EMBL/GenBank/DDBJ whole genome shotgun (WGS) entry which is preliminary data.</text>
</comment>
<accession>A0A7W7PFK9</accession>
<feature type="compositionally biased region" description="Pro residues" evidence="1">
    <location>
        <begin position="69"/>
        <end position="79"/>
    </location>
</feature>
<gene>
    <name evidence="2" type="ORF">FHS38_004267</name>
</gene>
<protein>
    <submittedName>
        <fullName evidence="2">Uncharacterized protein</fullName>
    </submittedName>
</protein>
<evidence type="ECO:0000256" key="1">
    <source>
        <dbReference type="SAM" id="MobiDB-lite"/>
    </source>
</evidence>
<reference evidence="2 3" key="1">
    <citation type="submission" date="2020-08" db="EMBL/GenBank/DDBJ databases">
        <title>Genomic Encyclopedia of Type Strains, Phase III (KMG-III): the genomes of soil and plant-associated and newly described type strains.</title>
        <authorList>
            <person name="Whitman W."/>
        </authorList>
    </citation>
    <scope>NUCLEOTIDE SEQUENCE [LARGE SCALE GENOMIC DNA]</scope>
    <source>
        <strain evidence="2 3">CECT 3265</strain>
    </source>
</reference>
<organism evidence="2 3">
    <name type="scientific">Streptomyces netropsis</name>
    <name type="common">Streptoverticillium netropsis</name>
    <dbReference type="NCBI Taxonomy" id="55404"/>
    <lineage>
        <taxon>Bacteria</taxon>
        <taxon>Bacillati</taxon>
        <taxon>Actinomycetota</taxon>
        <taxon>Actinomycetes</taxon>
        <taxon>Kitasatosporales</taxon>
        <taxon>Streptomycetaceae</taxon>
        <taxon>Streptomyces</taxon>
    </lineage>
</organism>
<dbReference type="AlphaFoldDB" id="A0A7W7PFK9"/>